<feature type="compositionally biased region" description="Basic and acidic residues" evidence="1">
    <location>
        <begin position="93"/>
        <end position="110"/>
    </location>
</feature>
<feature type="non-terminal residue" evidence="3">
    <location>
        <position position="1"/>
    </location>
</feature>
<dbReference type="EMBL" id="LS974617">
    <property type="protein sequence ID" value="CAG7887662.1"/>
    <property type="molecule type" value="Genomic_DNA"/>
</dbReference>
<evidence type="ECO:0000313" key="2">
    <source>
        <dbReference type="EMBL" id="CAG7887662.1"/>
    </source>
</evidence>
<dbReference type="Proteomes" id="UP000694005">
    <property type="component" value="Chromosome A01"/>
</dbReference>
<feature type="non-terminal residue" evidence="3">
    <location>
        <position position="258"/>
    </location>
</feature>
<feature type="compositionally biased region" description="Basic residues" evidence="1">
    <location>
        <begin position="204"/>
        <end position="219"/>
    </location>
</feature>
<feature type="region of interest" description="Disordered" evidence="1">
    <location>
        <begin position="40"/>
        <end position="137"/>
    </location>
</feature>
<accession>A0A3P5Z4X1</accession>
<sequence>TQGRQALAYRSTSENREKGLQTDVQPSVRRNVPETQLFQARVDRHGIPFGDRVSTKQTRNPPPGPKGLANPSLTWREKQVAEANKELMSPPYAKERKFTTRDPLRNKDLFSQRSSGQWRQKTTSEAEAVTEELGGDHQRKEISLSALEIRSEMEKEKPTRLKSVIVSPELVMEKETLSPLRPLILQTIEESLQEEETLMEFQNKQKRRTASKTNKRNQRRSPIILRGASSKKRKILQIQNSPGNGKRLGGEGSSKAPG</sequence>
<feature type="compositionally biased region" description="Polar residues" evidence="1">
    <location>
        <begin position="111"/>
        <end position="125"/>
    </location>
</feature>
<evidence type="ECO:0000256" key="1">
    <source>
        <dbReference type="SAM" id="MobiDB-lite"/>
    </source>
</evidence>
<feature type="compositionally biased region" description="Basic and acidic residues" evidence="1">
    <location>
        <begin position="75"/>
        <end position="85"/>
    </location>
</feature>
<reference evidence="3" key="1">
    <citation type="submission" date="2018-11" db="EMBL/GenBank/DDBJ databases">
        <authorList>
            <consortium name="Genoscope - CEA"/>
            <person name="William W."/>
        </authorList>
    </citation>
    <scope>NUCLEOTIDE SEQUENCE</scope>
</reference>
<proteinExistence type="predicted"/>
<dbReference type="EMBL" id="LR031571">
    <property type="protein sequence ID" value="VDC75166.1"/>
    <property type="molecule type" value="Genomic_DNA"/>
</dbReference>
<feature type="region of interest" description="Disordered" evidence="1">
    <location>
        <begin position="1"/>
        <end position="26"/>
    </location>
</feature>
<organism evidence="3">
    <name type="scientific">Brassica campestris</name>
    <name type="common">Field mustard</name>
    <dbReference type="NCBI Taxonomy" id="3711"/>
    <lineage>
        <taxon>Eukaryota</taxon>
        <taxon>Viridiplantae</taxon>
        <taxon>Streptophyta</taxon>
        <taxon>Embryophyta</taxon>
        <taxon>Tracheophyta</taxon>
        <taxon>Spermatophyta</taxon>
        <taxon>Magnoliopsida</taxon>
        <taxon>eudicotyledons</taxon>
        <taxon>Gunneridae</taxon>
        <taxon>Pentapetalae</taxon>
        <taxon>rosids</taxon>
        <taxon>malvids</taxon>
        <taxon>Brassicales</taxon>
        <taxon>Brassicaceae</taxon>
        <taxon>Brassiceae</taxon>
        <taxon>Brassica</taxon>
    </lineage>
</organism>
<dbReference type="AlphaFoldDB" id="A0A3P5Z4X1"/>
<evidence type="ECO:0000313" key="3">
    <source>
        <dbReference type="EMBL" id="VDC75166.1"/>
    </source>
</evidence>
<feature type="region of interest" description="Disordered" evidence="1">
    <location>
        <begin position="199"/>
        <end position="258"/>
    </location>
</feature>
<dbReference type="Gramene" id="A01p17380.2_BraZ1">
    <property type="protein sequence ID" value="A01p17380.2_BraZ1.CDS"/>
    <property type="gene ID" value="A01g17380.2_BraZ1"/>
</dbReference>
<gene>
    <name evidence="3" type="ORF">BRAA01T01668Z</name>
    <name evidence="2" type="ORF">BRAPAZ1V2_A01P17380.2</name>
</gene>
<protein>
    <submittedName>
        <fullName evidence="2">Uncharacterized protein</fullName>
    </submittedName>
</protein>
<name>A0A3P5Z4X1_BRACM</name>